<feature type="domain" description="Hcy-binding" evidence="13">
    <location>
        <begin position="1"/>
        <end position="276"/>
    </location>
</feature>
<dbReference type="EMBL" id="NOKA02000003">
    <property type="protein sequence ID" value="RDY32588.1"/>
    <property type="molecule type" value="Genomic_DNA"/>
</dbReference>
<evidence type="ECO:0000256" key="8">
    <source>
        <dbReference type="ARBA" id="ARBA00022723"/>
    </source>
</evidence>
<comment type="cofactor">
    <cofactor evidence="1">
        <name>FAD</name>
        <dbReference type="ChEBI" id="CHEBI:57692"/>
    </cofactor>
</comment>
<evidence type="ECO:0000256" key="12">
    <source>
        <dbReference type="PROSITE-ProRule" id="PRU00333"/>
    </source>
</evidence>
<dbReference type="Gene3D" id="3.20.20.220">
    <property type="match status" value="1"/>
</dbReference>
<keyword evidence="9" id="KW-0274">FAD</keyword>
<keyword evidence="10 14" id="KW-0560">Oxidoreductase</keyword>
<evidence type="ECO:0000313" key="14">
    <source>
        <dbReference type="EMBL" id="RDY32588.1"/>
    </source>
</evidence>
<keyword evidence="12" id="KW-0862">Zinc</keyword>
<dbReference type="PANTHER" id="PTHR45833">
    <property type="entry name" value="METHIONINE SYNTHASE"/>
    <property type="match status" value="1"/>
</dbReference>
<dbReference type="SUPFAM" id="SSF82282">
    <property type="entry name" value="Homocysteine S-methyltransferase"/>
    <property type="match status" value="1"/>
</dbReference>
<evidence type="ECO:0000259" key="13">
    <source>
        <dbReference type="PROSITE" id="PS50970"/>
    </source>
</evidence>
<sequence length="587" mass="65643">MKIREYIKDKPLIFDGAMGTYYSEQQEGKCELANINNREHIIEIHRKYIAAGCVAIKTNTFAANTISLEKDLELVKRVIAAGAQNAIQATDGREIFIFGDMGPIPYAGEGASPLCEYKEIVDVFIENGIKNFLFETLGSDEYLSELSQYIKNKNKDSFIITQFAVTPDGFTRIGLSGKNIVKRVEEIEEIDAIGFNCVSGAHHLYEYIKQFKTVQKYISIMPNAGYPTVRNNRTIFENSSDYFAETLYKMAQLGVNILGGCCGTTPEYMRKTVDLMTGFKKPRRIEYKKQEIEENAETDKENGLIKKIGLGQKIIAVELDPPSKAEIAGFMEGAKRLKYNGVDAITIADCPLARARVDSSLLACKLKRELDITPIPHMTCRDRNINATKALLLGLSIEGVENVLVVTGDPVPSPMRDEIKTIFNFNSAILAKHISELNETVFDAPFGISGALNVNSRNFDSQLKHAQKKIDNGVSMLFTQPILTEEAFENLKRAREVLSAKLFGGIIPIVSHRNACFMNNEISGIKVSQEIINRYEGKTREESSELAVQISTDIAEKISNYVDGYYIITPFNRVEIVEKIVKKIKSL</sequence>
<dbReference type="GO" id="GO:0004489">
    <property type="term" value="F:methylenetetrahydrofolate reductase [NAD(P)H] activity"/>
    <property type="evidence" value="ECO:0007669"/>
    <property type="project" value="UniProtKB-EC"/>
</dbReference>
<dbReference type="GO" id="GO:0005829">
    <property type="term" value="C:cytosol"/>
    <property type="evidence" value="ECO:0007669"/>
    <property type="project" value="TreeGrafter"/>
</dbReference>
<evidence type="ECO:0000256" key="11">
    <source>
        <dbReference type="ARBA" id="ARBA00023285"/>
    </source>
</evidence>
<dbReference type="Pfam" id="PF02574">
    <property type="entry name" value="S-methyl_trans"/>
    <property type="match status" value="1"/>
</dbReference>
<dbReference type="InterPro" id="IPR050554">
    <property type="entry name" value="Met_Synthase/Corrinoid"/>
</dbReference>
<dbReference type="EC" id="2.1.1.10" evidence="14"/>
<dbReference type="NCBIfam" id="NF006396">
    <property type="entry name" value="PRK08645.1"/>
    <property type="match status" value="1"/>
</dbReference>
<evidence type="ECO:0000256" key="3">
    <source>
        <dbReference type="ARBA" id="ARBA00010398"/>
    </source>
</evidence>
<dbReference type="PANTHER" id="PTHR45833:SF1">
    <property type="entry name" value="METHIONINE SYNTHASE"/>
    <property type="match status" value="1"/>
</dbReference>
<dbReference type="GO" id="GO:0008705">
    <property type="term" value="F:methionine synthase activity"/>
    <property type="evidence" value="ECO:0007669"/>
    <property type="project" value="TreeGrafter"/>
</dbReference>
<dbReference type="InterPro" id="IPR036589">
    <property type="entry name" value="HCY_dom_sf"/>
</dbReference>
<dbReference type="Pfam" id="PF02219">
    <property type="entry name" value="MTHFR"/>
    <property type="match status" value="1"/>
</dbReference>
<dbReference type="GO" id="GO:0046872">
    <property type="term" value="F:metal ion binding"/>
    <property type="evidence" value="ECO:0007669"/>
    <property type="project" value="UniProtKB-KW"/>
</dbReference>
<dbReference type="InterPro" id="IPR003171">
    <property type="entry name" value="Mehydrof_redctse-like"/>
</dbReference>
<reference evidence="14 15" key="1">
    <citation type="journal article" date="2017" name="Genome Announc.">
        <title>Draft Genome Sequence of a Sporulating and Motile Strain of Lachnotalea glycerini Isolated from Water in Quebec City, Canada.</title>
        <authorList>
            <person name="Maheux A.F."/>
            <person name="Boudreau D.K."/>
            <person name="Berube E."/>
            <person name="Boissinot M."/>
            <person name="Raymond F."/>
            <person name="Brodeur S."/>
            <person name="Corbeil J."/>
            <person name="Isabel S."/>
            <person name="Omar R.F."/>
            <person name="Bergeron M.G."/>
        </authorList>
    </citation>
    <scope>NUCLEOTIDE SEQUENCE [LARGE SCALE GENOMIC DNA]</scope>
    <source>
        <strain evidence="14 15">CCRI-19302</strain>
    </source>
</reference>
<dbReference type="Gene3D" id="3.20.20.330">
    <property type="entry name" value="Homocysteine-binding-like domain"/>
    <property type="match status" value="1"/>
</dbReference>
<dbReference type="EC" id="1.5.1.20" evidence="14"/>
<dbReference type="OrthoDB" id="9803687at2"/>
<accession>A0A371JIL8</accession>
<keyword evidence="4 12" id="KW-0489">Methyltransferase</keyword>
<dbReference type="AlphaFoldDB" id="A0A371JIL8"/>
<dbReference type="PROSITE" id="PS50970">
    <property type="entry name" value="HCY"/>
    <property type="match status" value="1"/>
</dbReference>
<evidence type="ECO:0000256" key="1">
    <source>
        <dbReference type="ARBA" id="ARBA00001974"/>
    </source>
</evidence>
<comment type="caution">
    <text evidence="14">The sequence shown here is derived from an EMBL/GenBank/DDBJ whole genome shotgun (WGS) entry which is preliminary data.</text>
</comment>
<organism evidence="14 15">
    <name type="scientific">Lachnotalea glycerini</name>
    <dbReference type="NCBI Taxonomy" id="1763509"/>
    <lineage>
        <taxon>Bacteria</taxon>
        <taxon>Bacillati</taxon>
        <taxon>Bacillota</taxon>
        <taxon>Clostridia</taxon>
        <taxon>Lachnospirales</taxon>
        <taxon>Lachnospiraceae</taxon>
        <taxon>Lachnotalea</taxon>
    </lineage>
</organism>
<dbReference type="GO" id="GO:0050667">
    <property type="term" value="P:homocysteine metabolic process"/>
    <property type="evidence" value="ECO:0007669"/>
    <property type="project" value="TreeGrafter"/>
</dbReference>
<comment type="cofactor">
    <cofactor evidence="12">
        <name>Zn(2+)</name>
        <dbReference type="ChEBI" id="CHEBI:29105"/>
    </cofactor>
</comment>
<evidence type="ECO:0000256" key="6">
    <source>
        <dbReference type="ARBA" id="ARBA00022679"/>
    </source>
</evidence>
<comment type="pathway">
    <text evidence="2">One-carbon metabolism; tetrahydrofolate interconversion.</text>
</comment>
<evidence type="ECO:0000313" key="15">
    <source>
        <dbReference type="Proteomes" id="UP000216411"/>
    </source>
</evidence>
<keyword evidence="5" id="KW-0285">Flavoprotein</keyword>
<evidence type="ECO:0000256" key="10">
    <source>
        <dbReference type="ARBA" id="ARBA00023002"/>
    </source>
</evidence>
<feature type="binding site" evidence="12">
    <location>
        <position position="262"/>
    </location>
    <ligand>
        <name>Zn(2+)</name>
        <dbReference type="ChEBI" id="CHEBI:29105"/>
    </ligand>
</feature>
<evidence type="ECO:0000256" key="2">
    <source>
        <dbReference type="ARBA" id="ARBA00004777"/>
    </source>
</evidence>
<dbReference type="InterPro" id="IPR003726">
    <property type="entry name" value="HCY_dom"/>
</dbReference>
<dbReference type="GO" id="GO:0035999">
    <property type="term" value="P:tetrahydrofolate interconversion"/>
    <property type="evidence" value="ECO:0007669"/>
    <property type="project" value="UniProtKB-UniPathway"/>
</dbReference>
<dbReference type="CDD" id="cd00537">
    <property type="entry name" value="MTHFR"/>
    <property type="match status" value="1"/>
</dbReference>
<evidence type="ECO:0000256" key="9">
    <source>
        <dbReference type="ARBA" id="ARBA00022827"/>
    </source>
</evidence>
<gene>
    <name evidence="14" type="ORF">CG710_003950</name>
</gene>
<dbReference type="RefSeq" id="WP_094379464.1">
    <property type="nucleotide sequence ID" value="NZ_NOKA02000003.1"/>
</dbReference>
<comment type="similarity">
    <text evidence="3">Belongs to the vitamin-B12 dependent methionine synthase family.</text>
</comment>
<dbReference type="UniPathway" id="UPA00193"/>
<keyword evidence="8 12" id="KW-0479">Metal-binding</keyword>
<keyword evidence="6 12" id="KW-0808">Transferase</keyword>
<evidence type="ECO:0000256" key="7">
    <source>
        <dbReference type="ARBA" id="ARBA00022691"/>
    </source>
</evidence>
<keyword evidence="11" id="KW-0170">Cobalt</keyword>
<keyword evidence="15" id="KW-1185">Reference proteome</keyword>
<feature type="binding site" evidence="12">
    <location>
        <position position="261"/>
    </location>
    <ligand>
        <name>Zn(2+)</name>
        <dbReference type="ChEBI" id="CHEBI:29105"/>
    </ligand>
</feature>
<proteinExistence type="inferred from homology"/>
<dbReference type="SUPFAM" id="SSF51730">
    <property type="entry name" value="FAD-linked oxidoreductase"/>
    <property type="match status" value="1"/>
</dbReference>
<feature type="binding site" evidence="12">
    <location>
        <position position="197"/>
    </location>
    <ligand>
        <name>Zn(2+)</name>
        <dbReference type="ChEBI" id="CHEBI:29105"/>
    </ligand>
</feature>
<protein>
    <submittedName>
        <fullName evidence="14">Bifunctional homocysteine S-methyltransferase/methylenetetrahydrofolate reductase</fullName>
        <ecNumber evidence="14">1.5.1.20</ecNumber>
        <ecNumber evidence="14">2.1.1.10</ecNumber>
    </submittedName>
</protein>
<dbReference type="InterPro" id="IPR029041">
    <property type="entry name" value="FAD-linked_oxidoreductase-like"/>
</dbReference>
<keyword evidence="7" id="KW-0949">S-adenosyl-L-methionine</keyword>
<name>A0A371JIL8_9FIRM</name>
<evidence type="ECO:0000256" key="5">
    <source>
        <dbReference type="ARBA" id="ARBA00022630"/>
    </source>
</evidence>
<dbReference type="GO" id="GO:0032259">
    <property type="term" value="P:methylation"/>
    <property type="evidence" value="ECO:0007669"/>
    <property type="project" value="UniProtKB-KW"/>
</dbReference>
<evidence type="ECO:0000256" key="4">
    <source>
        <dbReference type="ARBA" id="ARBA00022603"/>
    </source>
</evidence>
<dbReference type="Proteomes" id="UP000216411">
    <property type="component" value="Unassembled WGS sequence"/>
</dbReference>